<dbReference type="Proteomes" id="UP000006753">
    <property type="component" value="Unassembled WGS sequence"/>
</dbReference>
<gene>
    <name evidence="1" type="ORF">MBM_08345</name>
</gene>
<dbReference type="GeneID" id="18764280"/>
<protein>
    <submittedName>
        <fullName evidence="1">Uncharacterized protein</fullName>
    </submittedName>
</protein>
<dbReference type="HOGENOM" id="CLU_940336_0_0_1"/>
<proteinExistence type="predicted"/>
<name>K1WMS6_MARBU</name>
<dbReference type="KEGG" id="mbe:MBM_08345"/>
<dbReference type="OrthoDB" id="3458900at2759"/>
<dbReference type="EMBL" id="JH921449">
    <property type="protein sequence ID" value="EKD13627.1"/>
    <property type="molecule type" value="Genomic_DNA"/>
</dbReference>
<dbReference type="InParanoid" id="K1WMS6"/>
<organism evidence="1 2">
    <name type="scientific">Marssonina brunnea f. sp. multigermtubi (strain MB_m1)</name>
    <name type="common">Marssonina leaf spot fungus</name>
    <dbReference type="NCBI Taxonomy" id="1072389"/>
    <lineage>
        <taxon>Eukaryota</taxon>
        <taxon>Fungi</taxon>
        <taxon>Dikarya</taxon>
        <taxon>Ascomycota</taxon>
        <taxon>Pezizomycotina</taxon>
        <taxon>Leotiomycetes</taxon>
        <taxon>Helotiales</taxon>
        <taxon>Drepanopezizaceae</taxon>
        <taxon>Drepanopeziza</taxon>
    </lineage>
</organism>
<sequence>MYMTCQAQLYKFSAVDTNAARSSKARINNKTGEEKAIMTSKHNKPLPFVLRALCLQDGEQPLNADSPPTITEVTRLKDKKFCIIRAIPWNPHNLDPELYAGHLEYWAATSPATPTTSGERTSPRIKERLRNVVELDDAEVVKQFQRIYSGDFPWADLNTRITSGFKTGALSKADLDFWDKSVEGYQEYDEVSEQKGSVTVANARAAVNDLLLWMLAVDLVWGFEGSDEVLKKLGKRNLTLGYYMAPLLYEVKVVVDNSVTRWRKNCWICGSMYLEDVHNVEAAGACSREEKGEKKY</sequence>
<evidence type="ECO:0000313" key="2">
    <source>
        <dbReference type="Proteomes" id="UP000006753"/>
    </source>
</evidence>
<evidence type="ECO:0000313" key="1">
    <source>
        <dbReference type="EMBL" id="EKD13627.1"/>
    </source>
</evidence>
<accession>K1WMS6</accession>
<keyword evidence="2" id="KW-1185">Reference proteome</keyword>
<dbReference type="AlphaFoldDB" id="K1WMS6"/>
<reference evidence="1 2" key="1">
    <citation type="journal article" date="2012" name="BMC Genomics">
        <title>Sequencing the genome of Marssonina brunnea reveals fungus-poplar co-evolution.</title>
        <authorList>
            <person name="Zhu S."/>
            <person name="Cao Y.-Z."/>
            <person name="Jiang C."/>
            <person name="Tan B.-Y."/>
            <person name="Wang Z."/>
            <person name="Feng S."/>
            <person name="Zhang L."/>
            <person name="Su X.-H."/>
            <person name="Brejova B."/>
            <person name="Vinar T."/>
            <person name="Xu M."/>
            <person name="Wang M.-X."/>
            <person name="Zhang S.-G."/>
            <person name="Huang M.-R."/>
            <person name="Wu R."/>
            <person name="Zhou Y."/>
        </authorList>
    </citation>
    <scope>NUCLEOTIDE SEQUENCE [LARGE SCALE GENOMIC DNA]</scope>
    <source>
        <strain evidence="1 2">MB_m1</strain>
    </source>
</reference>